<evidence type="ECO:0000256" key="5">
    <source>
        <dbReference type="ARBA" id="ARBA00022729"/>
    </source>
</evidence>
<gene>
    <name evidence="11" type="ORF">Fcan01_20900</name>
</gene>
<evidence type="ECO:0000256" key="7">
    <source>
        <dbReference type="ARBA" id="ARBA00022833"/>
    </source>
</evidence>
<keyword evidence="4" id="KW-0479">Metal-binding</keyword>
<dbReference type="GO" id="GO:0006508">
    <property type="term" value="P:proteolysis"/>
    <property type="evidence" value="ECO:0007669"/>
    <property type="project" value="UniProtKB-KW"/>
</dbReference>
<dbReference type="Pfam" id="PF04389">
    <property type="entry name" value="Peptidase_M28"/>
    <property type="match status" value="1"/>
</dbReference>
<evidence type="ECO:0000256" key="4">
    <source>
        <dbReference type="ARBA" id="ARBA00022723"/>
    </source>
</evidence>
<evidence type="ECO:0000256" key="8">
    <source>
        <dbReference type="ARBA" id="ARBA00043962"/>
    </source>
</evidence>
<keyword evidence="2 11" id="KW-0031">Aminopeptidase</keyword>
<dbReference type="PANTHER" id="PTHR12147">
    <property type="entry name" value="METALLOPEPTIDASE M28 FAMILY MEMBER"/>
    <property type="match status" value="1"/>
</dbReference>
<dbReference type="GO" id="GO:0004177">
    <property type="term" value="F:aminopeptidase activity"/>
    <property type="evidence" value="ECO:0007669"/>
    <property type="project" value="UniProtKB-KW"/>
</dbReference>
<name>A0A226DKL0_FOLCA</name>
<evidence type="ECO:0000256" key="1">
    <source>
        <dbReference type="ARBA" id="ARBA00001947"/>
    </source>
</evidence>
<reference evidence="11 12" key="1">
    <citation type="submission" date="2015-12" db="EMBL/GenBank/DDBJ databases">
        <title>The genome of Folsomia candida.</title>
        <authorList>
            <person name="Faddeeva A."/>
            <person name="Derks M.F."/>
            <person name="Anvar Y."/>
            <person name="Smit S."/>
            <person name="Van Straalen N."/>
            <person name="Roelofs D."/>
        </authorList>
    </citation>
    <scope>NUCLEOTIDE SEQUENCE [LARGE SCALE GENOMIC DNA]</scope>
    <source>
        <strain evidence="11 12">VU population</strain>
        <tissue evidence="11">Whole body</tissue>
    </source>
</reference>
<accession>A0A226DKL0</accession>
<evidence type="ECO:0000313" key="12">
    <source>
        <dbReference type="Proteomes" id="UP000198287"/>
    </source>
</evidence>
<dbReference type="AlphaFoldDB" id="A0A226DKL0"/>
<sequence>MHFLRASISLLLCGAILSHGEEISGEKRLIKVAEDKPAEWMDQDEIWGLIKAETNFVDVTGHNFPVVKQEDFNTAAIPTTIRFRSVVEALFSLLDTSRMITFVMSFSQFHTRYYTSQTGIESQAFLRRQVDVSLFGYAGNYTVEEFEHTWVGQKSIIVRITGTDATLRNEVVILGAHQDSINTGGSTLSAPGADDNASGSVVVLETLRVIAEQNFIPKRTLEFHWYAAEEVGLRGSGEIASSYKDRNINVVSMVNYDVPGYLVPNRNEIRIVNDYVEPTLSTFLTLIVDEYLAVRWTRYSCGYGCSDHASWFNYGFPSARPAEAVYHPGMHTVTDVITAVGFEQVKEFTKLAVGYVVEMSEPS</sequence>
<feature type="domain" description="Peptidase M28" evidence="10">
    <location>
        <begin position="156"/>
        <end position="353"/>
    </location>
</feature>
<keyword evidence="3" id="KW-0645">Protease</keyword>
<keyword evidence="5 9" id="KW-0732">Signal</keyword>
<dbReference type="InterPro" id="IPR007484">
    <property type="entry name" value="Peptidase_M28"/>
</dbReference>
<comment type="cofactor">
    <cofactor evidence="1">
        <name>Zn(2+)</name>
        <dbReference type="ChEBI" id="CHEBI:29105"/>
    </cofactor>
</comment>
<evidence type="ECO:0000256" key="9">
    <source>
        <dbReference type="SAM" id="SignalP"/>
    </source>
</evidence>
<evidence type="ECO:0000256" key="3">
    <source>
        <dbReference type="ARBA" id="ARBA00022670"/>
    </source>
</evidence>
<dbReference type="PANTHER" id="PTHR12147:SF56">
    <property type="entry name" value="AMINOPEPTIDASE YDR415C-RELATED"/>
    <property type="match status" value="1"/>
</dbReference>
<comment type="similarity">
    <text evidence="8">Belongs to the peptidase M28 family. M28E subfamily.</text>
</comment>
<feature type="chain" id="PRO_5012104204" evidence="9">
    <location>
        <begin position="21"/>
        <end position="363"/>
    </location>
</feature>
<proteinExistence type="inferred from homology"/>
<comment type="caution">
    <text evidence="11">The sequence shown here is derived from an EMBL/GenBank/DDBJ whole genome shotgun (WGS) entry which is preliminary data.</text>
</comment>
<dbReference type="OrthoDB" id="2214at2759"/>
<dbReference type="GO" id="GO:0008235">
    <property type="term" value="F:metalloexopeptidase activity"/>
    <property type="evidence" value="ECO:0007669"/>
    <property type="project" value="InterPro"/>
</dbReference>
<dbReference type="GO" id="GO:0046872">
    <property type="term" value="F:metal ion binding"/>
    <property type="evidence" value="ECO:0007669"/>
    <property type="project" value="UniProtKB-KW"/>
</dbReference>
<keyword evidence="12" id="KW-1185">Reference proteome</keyword>
<evidence type="ECO:0000259" key="10">
    <source>
        <dbReference type="Pfam" id="PF04389"/>
    </source>
</evidence>
<feature type="signal peptide" evidence="9">
    <location>
        <begin position="1"/>
        <end position="20"/>
    </location>
</feature>
<dbReference type="EMBL" id="LNIX01000019">
    <property type="protein sequence ID" value="OXA44736.1"/>
    <property type="molecule type" value="Genomic_DNA"/>
</dbReference>
<organism evidence="11 12">
    <name type="scientific">Folsomia candida</name>
    <name type="common">Springtail</name>
    <dbReference type="NCBI Taxonomy" id="158441"/>
    <lineage>
        <taxon>Eukaryota</taxon>
        <taxon>Metazoa</taxon>
        <taxon>Ecdysozoa</taxon>
        <taxon>Arthropoda</taxon>
        <taxon>Hexapoda</taxon>
        <taxon>Collembola</taxon>
        <taxon>Entomobryomorpha</taxon>
        <taxon>Isotomoidea</taxon>
        <taxon>Isotomidae</taxon>
        <taxon>Proisotominae</taxon>
        <taxon>Folsomia</taxon>
    </lineage>
</organism>
<keyword evidence="7" id="KW-0862">Zinc</keyword>
<dbReference type="InterPro" id="IPR045175">
    <property type="entry name" value="M28_fam"/>
</dbReference>
<evidence type="ECO:0000313" key="11">
    <source>
        <dbReference type="EMBL" id="OXA44736.1"/>
    </source>
</evidence>
<evidence type="ECO:0000256" key="6">
    <source>
        <dbReference type="ARBA" id="ARBA00022801"/>
    </source>
</evidence>
<evidence type="ECO:0000256" key="2">
    <source>
        <dbReference type="ARBA" id="ARBA00022438"/>
    </source>
</evidence>
<protein>
    <submittedName>
        <fullName evidence="11">Leucine aminopeptidase 1</fullName>
    </submittedName>
</protein>
<keyword evidence="6" id="KW-0378">Hydrolase</keyword>
<dbReference type="Gene3D" id="3.40.630.10">
    <property type="entry name" value="Zn peptidases"/>
    <property type="match status" value="1"/>
</dbReference>
<dbReference type="SUPFAM" id="SSF53187">
    <property type="entry name" value="Zn-dependent exopeptidases"/>
    <property type="match status" value="1"/>
</dbReference>
<dbReference type="Proteomes" id="UP000198287">
    <property type="component" value="Unassembled WGS sequence"/>
</dbReference>